<dbReference type="SUPFAM" id="SSF140860">
    <property type="entry name" value="Pseudo ankyrin repeat-like"/>
    <property type="match status" value="1"/>
</dbReference>
<name>A0AAD3D2I5_9STRA</name>
<dbReference type="Proteomes" id="UP001054902">
    <property type="component" value="Unassembled WGS sequence"/>
</dbReference>
<sequence>MSGEDASAEPISKKARTHLTNTSYEDAVAVVSSSTLSCAPSNVQERADKLSQKIHAFYKENPEMKYIMQCEKLQANVKDAVEQYRHAVEAEANVQLNAKKSPLYSLPDEVLRRCMSYVGGKNHCLVAQVSKKLCKAYKEEYESKEATLTSYKSAAASVDTARYCVGNLCRSLEEKDEIFKVAAVNGKIDVLRYATSSGYDLIPILCSKEKGQDYEECTFGPEHLFDGYISTKIVANGHLHILKYLHEELGYNFGSRAFCKPAIQHGKLEILEWLKSINALDDYSLKIFCITSGSLDILKWVQDLKFINDYVFLQPTLDINSAIASKSIDMIEYCLEMGNEFDNSSEAAVARTESLNVFRFCYDKGLEFHSDNSMHRILTKLHYREESEISWEFLEIIKFLRSVGVQWPEGVMRLLFCRGSFELVQYAHENGLAMPNYNEVIPRFLVESDQNVEKLKYLIANNTSWESFLLNEFRPSRQEPFRFWNKKDLGLLDYFVGKNAQLDNIILKDIIEPRTTEQAGRLLYLSEMMFEQYKLVETGKKYEPVWLEGVQFMFEKGKDIQIFIEDVVYPPHHPNMDFIKYLRICQGCHWTRNKEKGNELLCRIACSLGIENVKWAFENGCRGGSPAPFNEEQWGEGYMMRTSEWYANYDFLQENGILGFDFQDVGDDFMYHDLFLCEENHSKVLEETDLDHCKLHLDLNLTTFLAKKGYKYSFAAQKQLVTAVAFRNCCKDFCTENRKILAVLLSIEIMEIK</sequence>
<keyword evidence="3" id="KW-1185">Reference proteome</keyword>
<accession>A0AAD3D2I5</accession>
<gene>
    <name evidence="2" type="ORF">CTEN210_12006</name>
</gene>
<dbReference type="InterPro" id="IPR052050">
    <property type="entry name" value="SecEffector_AnkRepeat"/>
</dbReference>
<evidence type="ECO:0000313" key="3">
    <source>
        <dbReference type="Proteomes" id="UP001054902"/>
    </source>
</evidence>
<dbReference type="SUPFAM" id="SSF81383">
    <property type="entry name" value="F-box domain"/>
    <property type="match status" value="1"/>
</dbReference>
<dbReference type="Pfam" id="PF00646">
    <property type="entry name" value="F-box"/>
    <property type="match status" value="1"/>
</dbReference>
<reference evidence="2 3" key="1">
    <citation type="journal article" date="2021" name="Sci. Rep.">
        <title>The genome of the diatom Chaetoceros tenuissimus carries an ancient integrated fragment of an extant virus.</title>
        <authorList>
            <person name="Hongo Y."/>
            <person name="Kimura K."/>
            <person name="Takaki Y."/>
            <person name="Yoshida Y."/>
            <person name="Baba S."/>
            <person name="Kobayashi G."/>
            <person name="Nagasaki K."/>
            <person name="Hano T."/>
            <person name="Tomaru Y."/>
        </authorList>
    </citation>
    <scope>NUCLEOTIDE SEQUENCE [LARGE SCALE GENOMIC DNA]</scope>
    <source>
        <strain evidence="2 3">NIES-3715</strain>
    </source>
</reference>
<protein>
    <recommendedName>
        <fullName evidence="1">F-box domain-containing protein</fullName>
    </recommendedName>
</protein>
<dbReference type="PANTHER" id="PTHR46586:SF3">
    <property type="entry name" value="ANKYRIN REPEAT-CONTAINING PROTEIN"/>
    <property type="match status" value="1"/>
</dbReference>
<dbReference type="PANTHER" id="PTHR46586">
    <property type="entry name" value="ANKYRIN REPEAT-CONTAINING PROTEIN"/>
    <property type="match status" value="1"/>
</dbReference>
<evidence type="ECO:0000313" key="2">
    <source>
        <dbReference type="EMBL" id="GFH55530.1"/>
    </source>
</evidence>
<organism evidence="2 3">
    <name type="scientific">Chaetoceros tenuissimus</name>
    <dbReference type="NCBI Taxonomy" id="426638"/>
    <lineage>
        <taxon>Eukaryota</taxon>
        <taxon>Sar</taxon>
        <taxon>Stramenopiles</taxon>
        <taxon>Ochrophyta</taxon>
        <taxon>Bacillariophyta</taxon>
        <taxon>Coscinodiscophyceae</taxon>
        <taxon>Chaetocerotophycidae</taxon>
        <taxon>Chaetocerotales</taxon>
        <taxon>Chaetocerotaceae</taxon>
        <taxon>Chaetoceros</taxon>
    </lineage>
</organism>
<evidence type="ECO:0000259" key="1">
    <source>
        <dbReference type="Pfam" id="PF00646"/>
    </source>
</evidence>
<dbReference type="InterPro" id="IPR001810">
    <property type="entry name" value="F-box_dom"/>
</dbReference>
<proteinExistence type="predicted"/>
<feature type="domain" description="F-box" evidence="1">
    <location>
        <begin position="104"/>
        <end position="134"/>
    </location>
</feature>
<dbReference type="InterPro" id="IPR036047">
    <property type="entry name" value="F-box-like_dom_sf"/>
</dbReference>
<dbReference type="AlphaFoldDB" id="A0AAD3D2I5"/>
<comment type="caution">
    <text evidence="2">The sequence shown here is derived from an EMBL/GenBank/DDBJ whole genome shotgun (WGS) entry which is preliminary data.</text>
</comment>
<dbReference type="EMBL" id="BLLK01000049">
    <property type="protein sequence ID" value="GFH55530.1"/>
    <property type="molecule type" value="Genomic_DNA"/>
</dbReference>